<feature type="region of interest" description="Disordered" evidence="1">
    <location>
        <begin position="1"/>
        <end position="21"/>
    </location>
</feature>
<name>A0A512PC80_9CELL</name>
<dbReference type="RefSeq" id="WP_223203522.1">
    <property type="nucleotide sequence ID" value="NZ_BAABBJ010000003.1"/>
</dbReference>
<dbReference type="InterPro" id="IPR022062">
    <property type="entry name" value="DUF3618"/>
</dbReference>
<dbReference type="Pfam" id="PF12277">
    <property type="entry name" value="DUF3618"/>
    <property type="match status" value="1"/>
</dbReference>
<gene>
    <name evidence="3" type="ORF">CSO01_14370</name>
</gene>
<keyword evidence="4" id="KW-1185">Reference proteome</keyword>
<sequence>MGQPTDDAKDRKASASTPFSTPRMVEIEAELERARAELAATVDELTDRLDPRTQAARAAEQGRKVVRDAFGSGVPVADRRRALKAVAVVAAALGVVVVLAARRRR</sequence>
<dbReference type="EMBL" id="BKAL01000004">
    <property type="protein sequence ID" value="GEP68722.1"/>
    <property type="molecule type" value="Genomic_DNA"/>
</dbReference>
<comment type="caution">
    <text evidence="3">The sequence shown here is derived from an EMBL/GenBank/DDBJ whole genome shotgun (WGS) entry which is preliminary data.</text>
</comment>
<keyword evidence="2" id="KW-0472">Membrane</keyword>
<feature type="transmembrane region" description="Helical" evidence="2">
    <location>
        <begin position="82"/>
        <end position="101"/>
    </location>
</feature>
<feature type="compositionally biased region" description="Basic and acidic residues" evidence="1">
    <location>
        <begin position="1"/>
        <end position="13"/>
    </location>
</feature>
<protein>
    <recommendedName>
        <fullName evidence="5">DUF3618 domain-containing protein</fullName>
    </recommendedName>
</protein>
<organism evidence="3 4">
    <name type="scientific">Cellulomonas soli</name>
    <dbReference type="NCBI Taxonomy" id="931535"/>
    <lineage>
        <taxon>Bacteria</taxon>
        <taxon>Bacillati</taxon>
        <taxon>Actinomycetota</taxon>
        <taxon>Actinomycetes</taxon>
        <taxon>Micrococcales</taxon>
        <taxon>Cellulomonadaceae</taxon>
        <taxon>Cellulomonas</taxon>
    </lineage>
</organism>
<evidence type="ECO:0000256" key="2">
    <source>
        <dbReference type="SAM" id="Phobius"/>
    </source>
</evidence>
<keyword evidence="2" id="KW-1133">Transmembrane helix</keyword>
<evidence type="ECO:0000256" key="1">
    <source>
        <dbReference type="SAM" id="MobiDB-lite"/>
    </source>
</evidence>
<keyword evidence="2" id="KW-0812">Transmembrane</keyword>
<evidence type="ECO:0008006" key="5">
    <source>
        <dbReference type="Google" id="ProtNLM"/>
    </source>
</evidence>
<dbReference type="AlphaFoldDB" id="A0A512PC80"/>
<proteinExistence type="predicted"/>
<accession>A0A512PC80</accession>
<dbReference type="Proteomes" id="UP000321798">
    <property type="component" value="Unassembled WGS sequence"/>
</dbReference>
<evidence type="ECO:0000313" key="3">
    <source>
        <dbReference type="EMBL" id="GEP68722.1"/>
    </source>
</evidence>
<reference evidence="3 4" key="1">
    <citation type="submission" date="2019-07" db="EMBL/GenBank/DDBJ databases">
        <title>Whole genome shotgun sequence of Cellulomonas soli NBRC 109434.</title>
        <authorList>
            <person name="Hosoyama A."/>
            <person name="Uohara A."/>
            <person name="Ohji S."/>
            <person name="Ichikawa N."/>
        </authorList>
    </citation>
    <scope>NUCLEOTIDE SEQUENCE [LARGE SCALE GENOMIC DNA]</scope>
    <source>
        <strain evidence="3 4">NBRC 109434</strain>
    </source>
</reference>
<evidence type="ECO:0000313" key="4">
    <source>
        <dbReference type="Proteomes" id="UP000321798"/>
    </source>
</evidence>